<dbReference type="PANTHER" id="PTHR43662:SF3">
    <property type="entry name" value="DOMAIN PROTEIN, PUTATIVE (AFU_ORTHOLOGUE AFUA_6G11970)-RELATED"/>
    <property type="match status" value="1"/>
</dbReference>
<name>A0AAD9S1J9_PHOAM</name>
<feature type="domain" description="DUF1996" evidence="1">
    <location>
        <begin position="35"/>
        <end position="272"/>
    </location>
</feature>
<gene>
    <name evidence="2" type="ORF">N8I77_013585</name>
</gene>
<dbReference type="Proteomes" id="UP001265746">
    <property type="component" value="Unassembled WGS sequence"/>
</dbReference>
<sequence length="335" mass="36257">MRLSSILAAGVAVAPSAYAIMLRFFCSQLVVDRLDPLVNPGALPSPHLHQIVGGNAFNASMNPAQHDVATTATCTSCTVPQDKSNYWTAVMFFRARNGTFYRLPTMGNPLGFGSANGGMTIYYLTNGKATSFRPGFRMTVGDPSFRTADQIKKYPSLIYTCLQTAYTRGADTTGFPTGTCAAGIMVSLRFPTCWDGKNLDSTDHQSHTAYPVNNACPSTHPVVIPQVFYEAIWDTTKFNDKSLWPTDGSQPFVWSFGDKTGYGSHGDYVFGWEGNALQSALDSSNCNSDLLGNSLNCSPLKSQSIQQGNQCTVKRSVNENIDGWMSQLPGGMPVA</sequence>
<proteinExistence type="predicted"/>
<accession>A0AAD9S1J9</accession>
<comment type="caution">
    <text evidence="2">The sequence shown here is derived from an EMBL/GenBank/DDBJ whole genome shotgun (WGS) entry which is preliminary data.</text>
</comment>
<dbReference type="Pfam" id="PF09362">
    <property type="entry name" value="DUF1996"/>
    <property type="match status" value="1"/>
</dbReference>
<dbReference type="EMBL" id="JAUJFL010000012">
    <property type="protein sequence ID" value="KAK2596078.1"/>
    <property type="molecule type" value="Genomic_DNA"/>
</dbReference>
<keyword evidence="3" id="KW-1185">Reference proteome</keyword>
<organism evidence="2 3">
    <name type="scientific">Phomopsis amygdali</name>
    <name type="common">Fusicoccum amygdali</name>
    <dbReference type="NCBI Taxonomy" id="1214568"/>
    <lineage>
        <taxon>Eukaryota</taxon>
        <taxon>Fungi</taxon>
        <taxon>Dikarya</taxon>
        <taxon>Ascomycota</taxon>
        <taxon>Pezizomycotina</taxon>
        <taxon>Sordariomycetes</taxon>
        <taxon>Sordariomycetidae</taxon>
        <taxon>Diaporthales</taxon>
        <taxon>Diaporthaceae</taxon>
        <taxon>Diaporthe</taxon>
    </lineage>
</organism>
<dbReference type="AlphaFoldDB" id="A0AAD9S1J9"/>
<dbReference type="PANTHER" id="PTHR43662">
    <property type="match status" value="1"/>
</dbReference>
<protein>
    <recommendedName>
        <fullName evidence="1">DUF1996 domain-containing protein</fullName>
    </recommendedName>
</protein>
<evidence type="ECO:0000259" key="1">
    <source>
        <dbReference type="Pfam" id="PF09362"/>
    </source>
</evidence>
<evidence type="ECO:0000313" key="2">
    <source>
        <dbReference type="EMBL" id="KAK2596078.1"/>
    </source>
</evidence>
<evidence type="ECO:0000313" key="3">
    <source>
        <dbReference type="Proteomes" id="UP001265746"/>
    </source>
</evidence>
<reference evidence="2" key="1">
    <citation type="submission" date="2023-06" db="EMBL/GenBank/DDBJ databases">
        <authorList>
            <person name="Noh H."/>
        </authorList>
    </citation>
    <scope>NUCLEOTIDE SEQUENCE</scope>
    <source>
        <strain evidence="2">DUCC20226</strain>
    </source>
</reference>
<dbReference type="InterPro" id="IPR018535">
    <property type="entry name" value="DUF1996"/>
</dbReference>